<dbReference type="CDD" id="cd14270">
    <property type="entry name" value="UBA"/>
    <property type="match status" value="1"/>
</dbReference>
<protein>
    <recommendedName>
        <fullName evidence="2">UBA domain-containing protein</fullName>
    </recommendedName>
</protein>
<reference evidence="3 4" key="1">
    <citation type="submission" date="2018-11" db="EMBL/GenBank/DDBJ databases">
        <authorList>
            <consortium name="Pathogen Informatics"/>
        </authorList>
    </citation>
    <scope>NUCLEOTIDE SEQUENCE [LARGE SCALE GENOMIC DNA]</scope>
</reference>
<dbReference type="Proteomes" id="UP000281553">
    <property type="component" value="Unassembled WGS sequence"/>
</dbReference>
<evidence type="ECO:0000313" key="4">
    <source>
        <dbReference type="Proteomes" id="UP000281553"/>
    </source>
</evidence>
<dbReference type="SMART" id="SM00165">
    <property type="entry name" value="UBA"/>
    <property type="match status" value="1"/>
</dbReference>
<evidence type="ECO:0000256" key="1">
    <source>
        <dbReference type="SAM" id="MobiDB-lite"/>
    </source>
</evidence>
<evidence type="ECO:0000259" key="2">
    <source>
        <dbReference type="PROSITE" id="PS50030"/>
    </source>
</evidence>
<feature type="non-terminal residue" evidence="3">
    <location>
        <position position="389"/>
    </location>
</feature>
<dbReference type="Pfam" id="PF00627">
    <property type="entry name" value="UBA"/>
    <property type="match status" value="1"/>
</dbReference>
<organism evidence="3 4">
    <name type="scientific">Dibothriocephalus latus</name>
    <name type="common">Fish tapeworm</name>
    <name type="synonym">Diphyllobothrium latum</name>
    <dbReference type="NCBI Taxonomy" id="60516"/>
    <lineage>
        <taxon>Eukaryota</taxon>
        <taxon>Metazoa</taxon>
        <taxon>Spiralia</taxon>
        <taxon>Lophotrochozoa</taxon>
        <taxon>Platyhelminthes</taxon>
        <taxon>Cestoda</taxon>
        <taxon>Eucestoda</taxon>
        <taxon>Diphyllobothriidea</taxon>
        <taxon>Diphyllobothriidae</taxon>
        <taxon>Dibothriocephalus</taxon>
    </lineage>
</organism>
<dbReference type="InterPro" id="IPR009060">
    <property type="entry name" value="UBA-like_sf"/>
</dbReference>
<dbReference type="SUPFAM" id="SSF46934">
    <property type="entry name" value="UBA-like"/>
    <property type="match status" value="1"/>
</dbReference>
<dbReference type="PROSITE" id="PS50030">
    <property type="entry name" value="UBA"/>
    <property type="match status" value="1"/>
</dbReference>
<dbReference type="InterPro" id="IPR015940">
    <property type="entry name" value="UBA"/>
</dbReference>
<feature type="region of interest" description="Disordered" evidence="1">
    <location>
        <begin position="62"/>
        <end position="81"/>
    </location>
</feature>
<dbReference type="AlphaFoldDB" id="A0A3P7L7A4"/>
<feature type="compositionally biased region" description="Basic and acidic residues" evidence="1">
    <location>
        <begin position="64"/>
        <end position="73"/>
    </location>
</feature>
<dbReference type="EMBL" id="UYRU01053839">
    <property type="protein sequence ID" value="VDN12414.1"/>
    <property type="molecule type" value="Genomic_DNA"/>
</dbReference>
<feature type="domain" description="UBA" evidence="2">
    <location>
        <begin position="5"/>
        <end position="47"/>
    </location>
</feature>
<proteinExistence type="predicted"/>
<accession>A0A3P7L7A4</accession>
<name>A0A3P7L7A4_DIBLA</name>
<dbReference type="OrthoDB" id="289038at2759"/>
<dbReference type="Gene3D" id="1.10.8.10">
    <property type="entry name" value="DNA helicase RuvA subunit, C-terminal domain"/>
    <property type="match status" value="1"/>
</dbReference>
<keyword evidence="4" id="KW-1185">Reference proteome</keyword>
<gene>
    <name evidence="3" type="ORF">DILT_LOCUS8245</name>
</gene>
<evidence type="ECO:0000313" key="3">
    <source>
        <dbReference type="EMBL" id="VDN12414.1"/>
    </source>
</evidence>
<sequence length="389" mass="43650">MSFDGPDVKSNVQKLLHMGFDNETRIEEALLTANNDIDSAISILVNGILDIQSSDARLSSADIGNHDRKKSASDAESSVSPTDEFPVAEFSRLEASVFVEKWNIPCLRSQSFGTCLQSSIRLVEKQGLVVFSKIEELNRFVTTCLDECLKKLLTSSAVLTWDAETLEGVHNMLELVVQLAAEFLKAVQVSMPPDVRRDPIVPIPSFNLPSGRTLIEAVCSAYDKPFEQTETNMHLTAVLLRYLSLIFDPECSYHQRCRDRTTNTGTYIIKFSTKGKADPNVFEISRAFKRLQAFYKQIHVTLMPLSNAVDYLTASCLLRYATWPMVRALWKLNNLTSEDLNRQGVQVFEMTTCLRVLCYRIASLKLPASEACVVPITSEEVCTPCQPDW</sequence>